<dbReference type="GO" id="GO:0006890">
    <property type="term" value="P:retrograde vesicle-mediated transport, Golgi to endoplasmic reticulum"/>
    <property type="evidence" value="ECO:0007669"/>
    <property type="project" value="TreeGrafter"/>
</dbReference>
<keyword evidence="4" id="KW-0813">Transport</keyword>
<keyword evidence="11" id="KW-1185">Reference proteome</keyword>
<keyword evidence="6" id="KW-0333">Golgi apparatus</keyword>
<organism evidence="9">
    <name type="scientific">Cladocopium goreaui</name>
    <dbReference type="NCBI Taxonomy" id="2562237"/>
    <lineage>
        <taxon>Eukaryota</taxon>
        <taxon>Sar</taxon>
        <taxon>Alveolata</taxon>
        <taxon>Dinophyceae</taxon>
        <taxon>Suessiales</taxon>
        <taxon>Symbiodiniaceae</taxon>
        <taxon>Cladocopium</taxon>
    </lineage>
</organism>
<keyword evidence="5" id="KW-0653">Protein transport</keyword>
<evidence type="ECO:0000256" key="7">
    <source>
        <dbReference type="ARBA" id="ARBA00023136"/>
    </source>
</evidence>
<evidence type="ECO:0000313" key="10">
    <source>
        <dbReference type="EMBL" id="CAL1129766.1"/>
    </source>
</evidence>
<gene>
    <name evidence="9" type="ORF">C1SCF055_LOCUS4614</name>
</gene>
<evidence type="ECO:0000256" key="4">
    <source>
        <dbReference type="ARBA" id="ARBA00022448"/>
    </source>
</evidence>
<proteinExistence type="inferred from homology"/>
<dbReference type="GO" id="GO:0006886">
    <property type="term" value="P:intracellular protein transport"/>
    <property type="evidence" value="ECO:0007669"/>
    <property type="project" value="InterPro"/>
</dbReference>
<dbReference type="EMBL" id="CAMXCT020000268">
    <property type="protein sequence ID" value="CAL1129766.1"/>
    <property type="molecule type" value="Genomic_DNA"/>
</dbReference>
<dbReference type="AlphaFoldDB" id="A0A9P1BR12"/>
<evidence type="ECO:0000256" key="1">
    <source>
        <dbReference type="ARBA" id="ARBA00004395"/>
    </source>
</evidence>
<evidence type="ECO:0000256" key="5">
    <source>
        <dbReference type="ARBA" id="ARBA00022927"/>
    </source>
</evidence>
<dbReference type="OrthoDB" id="437602at2759"/>
<dbReference type="Pfam" id="PF10191">
    <property type="entry name" value="COG7"/>
    <property type="match status" value="1"/>
</dbReference>
<comment type="caution">
    <text evidence="9">The sequence shown here is derived from an EMBL/GenBank/DDBJ whole genome shotgun (WGS) entry which is preliminary data.</text>
</comment>
<dbReference type="InterPro" id="IPR019335">
    <property type="entry name" value="COG7"/>
</dbReference>
<evidence type="ECO:0000256" key="6">
    <source>
        <dbReference type="ARBA" id="ARBA00023034"/>
    </source>
</evidence>
<reference evidence="9" key="1">
    <citation type="submission" date="2022-10" db="EMBL/GenBank/DDBJ databases">
        <authorList>
            <person name="Chen Y."/>
            <person name="Dougan E. K."/>
            <person name="Chan C."/>
            <person name="Rhodes N."/>
            <person name="Thang M."/>
        </authorList>
    </citation>
    <scope>NUCLEOTIDE SEQUENCE</scope>
</reference>
<evidence type="ECO:0000313" key="11">
    <source>
        <dbReference type="Proteomes" id="UP001152797"/>
    </source>
</evidence>
<comment type="similarity">
    <text evidence="2">Belongs to the COG7 family.</text>
</comment>
<evidence type="ECO:0000256" key="2">
    <source>
        <dbReference type="ARBA" id="ARBA00005831"/>
    </source>
</evidence>
<sequence>MERMRQEATRGYGRLGDVLEGLKDADDRKRSGLKGLAEIDVVKTRVETACNALREVGSWERKVKDCEQMVHAGNLSEALGQLQGLKGVLDAFRMLPEFARKSEQLNQLQEQLLFSARRRARSALEKNSAEELRACSEVFHGMQRQEEAVSIANSVLLELCERAWSSQGARDAKLSPGDVAAVAAAAQATFQALTQALEERWPLLQALEASASEDSPPALVAATVKAALAALAAKLLDIIGDGKSGAQVDEATANQRASMAVGLLGVYVDGFARLQQLSAMQQAWPQVCAATHEAEALPWPLLREVVRFVLLRPMEDDAAALAPQGLAQSSRPSEAVLAAESNATRLLQMPSTWSRRLESQGAAQLAVPWLACVDEANAAYWRQWEKLVGIFDNTLKHRSAEAANSGASGFDSAFLQEVMQLHSVLHDNLQQKFTTFQADVMQQVGQLRFDGEPSAFGMVLKEKMKDPQWPSQLGIPSESSLRSAADFIEGSASSGVLPAAAAALSRVENQVREVVCRCCAEPVMRILKDYPEMPEWNLQSDEIAHGPLQCITLVPEHLFSLMPQLEKSQEGSELQWLPAILEASVDVVVDKVMKIRELTAAGASQLAVDLEYLRKVPDALGSTGGADGAAGRLKDLLETVEYLALQQRRKKECMAQGVTYVEETRTTVPARNRTAERPLRLAMGLS</sequence>
<dbReference type="PANTHER" id="PTHR21443:SF0">
    <property type="entry name" value="CONSERVED OLIGOMERIC GOLGI COMPLEX SUBUNIT 7"/>
    <property type="match status" value="1"/>
</dbReference>
<dbReference type="EMBL" id="CAMXCT030000268">
    <property type="protein sequence ID" value="CAL4763703.1"/>
    <property type="molecule type" value="Genomic_DNA"/>
</dbReference>
<reference evidence="10" key="2">
    <citation type="submission" date="2024-04" db="EMBL/GenBank/DDBJ databases">
        <authorList>
            <person name="Chen Y."/>
            <person name="Shah S."/>
            <person name="Dougan E. K."/>
            <person name="Thang M."/>
            <person name="Chan C."/>
        </authorList>
    </citation>
    <scope>NUCLEOTIDE SEQUENCE [LARGE SCALE GENOMIC DNA]</scope>
</reference>
<evidence type="ECO:0000313" key="9">
    <source>
        <dbReference type="EMBL" id="CAI3976391.1"/>
    </source>
</evidence>
<dbReference type="GO" id="GO:0007030">
    <property type="term" value="P:Golgi organization"/>
    <property type="evidence" value="ECO:0007669"/>
    <property type="project" value="TreeGrafter"/>
</dbReference>
<evidence type="ECO:0000256" key="3">
    <source>
        <dbReference type="ARBA" id="ARBA00020984"/>
    </source>
</evidence>
<evidence type="ECO:0000256" key="8">
    <source>
        <dbReference type="ARBA" id="ARBA00031345"/>
    </source>
</evidence>
<dbReference type="GO" id="GO:0000139">
    <property type="term" value="C:Golgi membrane"/>
    <property type="evidence" value="ECO:0007669"/>
    <property type="project" value="UniProtKB-SubCell"/>
</dbReference>
<comment type="subcellular location">
    <subcellularLocation>
        <location evidence="1">Golgi apparatus membrane</location>
        <topology evidence="1">Peripheral membrane protein</topology>
    </subcellularLocation>
</comment>
<dbReference type="Proteomes" id="UP001152797">
    <property type="component" value="Unassembled WGS sequence"/>
</dbReference>
<protein>
    <recommendedName>
        <fullName evidence="3">Conserved oligomeric Golgi complex subunit 7</fullName>
    </recommendedName>
    <alternativeName>
        <fullName evidence="8">Component of oligomeric Golgi complex 7</fullName>
    </alternativeName>
</protein>
<dbReference type="PANTHER" id="PTHR21443">
    <property type="entry name" value="CONSERVED OLIGOMERIC GOLGI COMPLEX COMPONENT 7"/>
    <property type="match status" value="1"/>
</dbReference>
<keyword evidence="7" id="KW-0472">Membrane</keyword>
<accession>A0A9P1BR12</accession>
<name>A0A9P1BR12_9DINO</name>
<dbReference type="EMBL" id="CAMXCT010000268">
    <property type="protein sequence ID" value="CAI3976391.1"/>
    <property type="molecule type" value="Genomic_DNA"/>
</dbReference>
<dbReference type="GO" id="GO:0017119">
    <property type="term" value="C:Golgi transport complex"/>
    <property type="evidence" value="ECO:0007669"/>
    <property type="project" value="InterPro"/>
</dbReference>